<evidence type="ECO:0008006" key="5">
    <source>
        <dbReference type="Google" id="ProtNLM"/>
    </source>
</evidence>
<dbReference type="EMBL" id="JAVLET010000009">
    <property type="protein sequence ID" value="KAL0467566.1"/>
    <property type="molecule type" value="Genomic_DNA"/>
</dbReference>
<feature type="transmembrane region" description="Helical" evidence="2">
    <location>
        <begin position="1773"/>
        <end position="1799"/>
    </location>
</feature>
<accession>A0ABR3D4D6</accession>
<feature type="transmembrane region" description="Helical" evidence="2">
    <location>
        <begin position="946"/>
        <end position="967"/>
    </location>
</feature>
<dbReference type="Proteomes" id="UP001451303">
    <property type="component" value="Unassembled WGS sequence"/>
</dbReference>
<feature type="transmembrane region" description="Helical" evidence="2">
    <location>
        <begin position="1318"/>
        <end position="1336"/>
    </location>
</feature>
<feature type="region of interest" description="Disordered" evidence="1">
    <location>
        <begin position="2832"/>
        <end position="2904"/>
    </location>
</feature>
<feature type="transmembrane region" description="Helical" evidence="2">
    <location>
        <begin position="1012"/>
        <end position="1030"/>
    </location>
</feature>
<feature type="transmembrane region" description="Helical" evidence="2">
    <location>
        <begin position="909"/>
        <end position="934"/>
    </location>
</feature>
<protein>
    <recommendedName>
        <fullName evidence="5">Glycosyltransferase family 4 protein</fullName>
    </recommendedName>
</protein>
<feature type="region of interest" description="Disordered" evidence="1">
    <location>
        <begin position="81"/>
        <end position="105"/>
    </location>
</feature>
<keyword evidence="4" id="KW-1185">Reference proteome</keyword>
<feature type="transmembrane region" description="Helical" evidence="2">
    <location>
        <begin position="1373"/>
        <end position="1397"/>
    </location>
</feature>
<feature type="transmembrane region" description="Helical" evidence="2">
    <location>
        <begin position="1229"/>
        <end position="1250"/>
    </location>
</feature>
<comment type="caution">
    <text evidence="3">The sequence shown here is derived from an EMBL/GenBank/DDBJ whole genome shotgun (WGS) entry which is preliminary data.</text>
</comment>
<sequence length="2904" mass="328084">MASIFSPPGGAGDPVLQICHGNNDTDRLVYCNKILSSQERLQTSWQWGTLIVGIAGLALPVLLSVILTIYHRLCQSISDSYTKRKRKSPPGRKQAGSPPSRPEFKIPSSIKAFQFLDGGVSSGAAASQPLVGGTVYISPLPSCTDPTPFQPLQATPTQDITCLGLVDAKDVSPADVAAWETHISDFILSDDVSGVVLKVTDLAKEDEETAARLFARLHQRAVPIVLNLGLDDEEGEEEASEFVKSVDFSSLVGIIVENACILPNGERRDYFRSEKLRELMNKCAKERLERPHFFVAFHDLWEQQPSVAVVCRGEKVASHFEAIYQHGPKHVASGLKMTQPPVSGFEYLRKPETSELQTAWLQQKKRVYVGDDNELLDQTSRLDVDRIAFIVPDVKQLLQPVAQTTEKQEWWSDEPELSFSPPYREVAPARDEFWECDHRGEALSVLGCIPLTASATDMQYEAILATQTHLRDLNMLQRLRPAEVDKLVMAYRNFQLETAHPHLFAPLVEGLVEGKVCVYKGLDTGFKVPDGEAHFWGISVPRSEDGDVDIFISRSNPSDVATILHVWMAHSGVSRVERYEEELRLENNMGSDLPLPTSIQTAINMCSPSEVLFFLQQLQVSRLTHPFRIVMEAYCRAVLLDESSTIAWNDAHCRLYLEGKVSMRDLLERRLAEFARQGATALPSADGLVAVAEKIEQRVRESLYSGNVDALNAIRNPLTYALDPMNQYHDNKFVDVNTDLVALMFFTTVRKLALEDVYLEATDHCPLFSQADQAAVFAELWVLGSQCEAFFGMHPRALGKIIYDQYTAYLRKNPPPTPADDGDRNGHMTVYSKPKPSQREPGDEYEDPARRGFRDRMKLSYFREKLADFGALSIFCMPAIMDILLLTFVGRGLFMTAYMGEDNLLAACYGLLIALLISAGVTGWVGSIGNYYLCNFAYTNMVFFHAQRLSGGFVLTLLVGLIGFIAFTAKTSVYAGLVFFAYLVLLATYLNILGIMATMHQEGSPLTSGRSVLWRTIPLLLISPALSSFINRKDLAIYLSVGYGFLALLIFQYRKLCHEWMGWLSNIPKFTEADVHAWYEHRMSQSSIASPSSEKTNADETKKLALQAFRDAVKKQQGRIFGAAPDALVHKVVEGLPYINWILRMDGPPEEVVDVFSPPWFAQLSEAQKKRLQMSQGLKEHSVFFLFRQARYDIGQNVGLFLVCLLDRWVSIVMSGSGNANVFSNFTSRYAICFAILYFCLSIMVLDVTIKKYWQFSYDLPKGILSSDAELFALRQKWQQTRRIKYIGALLTLASRLLATFGLTTILVWLFVKETKILALYYLYCLGYTGVMIFQFNRCFTTSVRAHVLSILTSAVIGFIVGCLLYLMPAGKIVSVDVIGLCVASVFAAVSTSYWAIRKPKQMDLKEDGANGDKPNTWKQHKIGHSDNSFTGKKPAQVKELPGDLLLAKQETPLACSVSETLRDGQSNFPGGNSGTASWREDVLNAALAMWLDEKIRITICPRGVFLDAGLSECVSFSELKDDELHITTGFLPEEEVHLATWQPLLACMIGEAILYHTARGIIGLDTAKAIQAEHTLSGADRSFTVSKRIAFQLATEDRQGLYRIREQTNQELMKHLCLETNIDSEWVSLPRPVQETILSRIQGMSASQSRDFPAWMEDKGVDLRCSNFHVKLCLELYLMTGERVMMYNSAFNNTSNSTLCYMPEPDSESNTQETSPLLDNGKKSKHMHWTHKILFYVPINFVKWVAIISGAGSNIERELWYSLRKMPRARKVLMWLILAIWQMCFWIRDTWIFMILIFHHKALVQIWRLARKGTPRTLYKNRIVVVMRRQALTGFGKLNEYGKLMLNIYEGHLKEVPEEEKTQPVATAVYDHTYRLITKSVKKGKEEVLSSFTYGEGNKSRRPTEKYVVEGTTVKRCHYDERRRISHGIIKFGDVEYSFRYFYKSSPKGSQDVLKAEYELKADHPFVLTVYWGTPPKEKVEECNWTPSDRVGQVDRSTYGRTFTTVITYPHRRDPVETTYMEENGRQITVDRPPCIFEHEDVLLQRPTDVSFENDDLFIYHRRSHVERMAKNLKQTHSFASRLNPMSWFSMRKKSIYRPVPTWWLRTELWDIWRKSGTLDAVTACWMDELILREEPLLHRYWSARNSGQLSQARMILDADIDQISAAIEIEKHVGELCMLPIKTADLYAMGLGKDANQITTRPQDCFNDSENRISVIFNDIGCWPESPGGVSNCRRDLVNGHTTIRNHVLAESANEYGIPRFQVERNVQSLKVVPLWGLDGRVPNHGLIENLLEMQVEDKIVRTDIDRDVVDTFIPLLRLFVKGARSRHISKADMYRYSNAILDMFQYFEHKDYNKTWNSRAVAAAWAEAWLIKYDDPDITDPEDNLAVQQPTMSDFRDSLAIFSSYFFIYAVQTPEDCPRVFQSTHHGISSMFGVFLKYQRGATFGIWDHAILWRECCLNLSPAQSTLPIPVQSMVLAGIGLAMKLAYFHADVILPCTSFFNPIWETSLGTDTNRIGHEKKFARKIDPIVNGVSNMDAFKPVDEVRTTTPTVVMLSNVQFIKDIRTAIRAADVIVNQYGFKEYRLFIYGAKDREPEYAINMTKLIEGCKLTEHVILKGFGKPQEILKDAWLFMNSSLSEGLPLAVGEAALAGVPVVATAVGATALVLTDPDNPSVAYGEVVPPNDPVGLARAQISMLAMAGPWAKFAGDVDKRGSVLPSLMLPDTLTPTDVAFLTKRMHEKTDARRKLGMLTREVVLKGFHGERYLREHEQMYWVQWHMAKMRRDPGVMRRRALVRRSELMRFSGQATTTQTGEYDGDASTVIYGGSEAALDNEYREDRNSRRSRSSYQGQRQGRRLSKPQPQQNVRNLSRLTVATVGGGSEAGPSGLSSGRASMVSQREVV</sequence>
<evidence type="ECO:0000256" key="1">
    <source>
        <dbReference type="SAM" id="MobiDB-lite"/>
    </source>
</evidence>
<feature type="compositionally biased region" description="Polar residues" evidence="1">
    <location>
        <begin position="2862"/>
        <end position="2875"/>
    </location>
</feature>
<organism evidence="3 4">
    <name type="scientific">Neurospora intermedia</name>
    <dbReference type="NCBI Taxonomy" id="5142"/>
    <lineage>
        <taxon>Eukaryota</taxon>
        <taxon>Fungi</taxon>
        <taxon>Dikarya</taxon>
        <taxon>Ascomycota</taxon>
        <taxon>Pezizomycotina</taxon>
        <taxon>Sordariomycetes</taxon>
        <taxon>Sordariomycetidae</taxon>
        <taxon>Sordariales</taxon>
        <taxon>Sordariaceae</taxon>
        <taxon>Neurospora</taxon>
    </lineage>
</organism>
<feature type="transmembrane region" description="Helical" evidence="2">
    <location>
        <begin position="973"/>
        <end position="992"/>
    </location>
</feature>
<feature type="region of interest" description="Disordered" evidence="1">
    <location>
        <begin position="813"/>
        <end position="849"/>
    </location>
</feature>
<feature type="transmembrane region" description="Helical" evidence="2">
    <location>
        <begin position="1286"/>
        <end position="1312"/>
    </location>
</feature>
<feature type="transmembrane region" description="Helical" evidence="2">
    <location>
        <begin position="866"/>
        <end position="889"/>
    </location>
</feature>
<keyword evidence="2" id="KW-0472">Membrane</keyword>
<reference evidence="3 4" key="1">
    <citation type="submission" date="2023-09" db="EMBL/GenBank/DDBJ databases">
        <title>Multi-omics analysis of a traditional fermented food reveals byproduct-associated fungal strains for waste-to-food upcycling.</title>
        <authorList>
            <consortium name="Lawrence Berkeley National Laboratory"/>
            <person name="Rekdal V.M."/>
            <person name="Villalobos-Escobedo J.M."/>
            <person name="Rodriguez-Valeron N."/>
            <person name="Garcia M.O."/>
            <person name="Vasquez D.P."/>
            <person name="Damayanti I."/>
            <person name="Sorensen P.M."/>
            <person name="Baidoo E.E."/>
            <person name="De Carvalho A.C."/>
            <person name="Riley R."/>
            <person name="Lipzen A."/>
            <person name="He G."/>
            <person name="Yan M."/>
            <person name="Haridas S."/>
            <person name="Daum C."/>
            <person name="Yoshinaga Y."/>
            <person name="Ng V."/>
            <person name="Grigoriev I.V."/>
            <person name="Munk R."/>
            <person name="Nuraida L."/>
            <person name="Wijaya C.H."/>
            <person name="Morales P.-C."/>
            <person name="Keasling J.D."/>
        </authorList>
    </citation>
    <scope>NUCLEOTIDE SEQUENCE [LARGE SCALE GENOMIC DNA]</scope>
    <source>
        <strain evidence="3 4">FGSC 2613</strain>
    </source>
</reference>
<dbReference type="Pfam" id="PF13692">
    <property type="entry name" value="Glyco_trans_1_4"/>
    <property type="match status" value="1"/>
</dbReference>
<dbReference type="PANTHER" id="PTHR12526">
    <property type="entry name" value="GLYCOSYLTRANSFERASE"/>
    <property type="match status" value="1"/>
</dbReference>
<gene>
    <name evidence="3" type="ORF">QR685DRAFT_592047</name>
</gene>
<keyword evidence="2" id="KW-0812">Transmembrane</keyword>
<feature type="compositionally biased region" description="Polar residues" evidence="1">
    <location>
        <begin position="2889"/>
        <end position="2904"/>
    </location>
</feature>
<feature type="compositionally biased region" description="Basic and acidic residues" evidence="1">
    <location>
        <begin position="837"/>
        <end position="849"/>
    </location>
</feature>
<evidence type="ECO:0000313" key="4">
    <source>
        <dbReference type="Proteomes" id="UP001451303"/>
    </source>
</evidence>
<feature type="transmembrane region" description="Helical" evidence="2">
    <location>
        <begin position="1036"/>
        <end position="1053"/>
    </location>
</feature>
<keyword evidence="2" id="KW-1133">Transmembrane helix</keyword>
<evidence type="ECO:0000256" key="2">
    <source>
        <dbReference type="SAM" id="Phobius"/>
    </source>
</evidence>
<feature type="transmembrane region" description="Helical" evidence="2">
    <location>
        <begin position="45"/>
        <end position="70"/>
    </location>
</feature>
<evidence type="ECO:0000313" key="3">
    <source>
        <dbReference type="EMBL" id="KAL0467566.1"/>
    </source>
</evidence>
<dbReference type="SUPFAM" id="SSF53756">
    <property type="entry name" value="UDP-Glycosyltransferase/glycogen phosphorylase"/>
    <property type="match status" value="1"/>
</dbReference>
<dbReference type="Gene3D" id="3.40.50.2000">
    <property type="entry name" value="Glycogen Phosphorylase B"/>
    <property type="match status" value="1"/>
</dbReference>
<name>A0ABR3D4D6_NEUIN</name>
<feature type="transmembrane region" description="Helical" evidence="2">
    <location>
        <begin position="1348"/>
        <end position="1367"/>
    </location>
</feature>
<dbReference type="PANTHER" id="PTHR12526:SF630">
    <property type="entry name" value="GLYCOSYLTRANSFERASE"/>
    <property type="match status" value="1"/>
</dbReference>
<proteinExistence type="predicted"/>